<evidence type="ECO:0000256" key="1">
    <source>
        <dbReference type="SAM" id="MobiDB-lite"/>
    </source>
</evidence>
<name>A0ABW4GG35_9ACTN</name>
<evidence type="ECO:0000313" key="3">
    <source>
        <dbReference type="EMBL" id="MFD1541515.1"/>
    </source>
</evidence>
<keyword evidence="2" id="KW-1133">Transmembrane helix</keyword>
<keyword evidence="2" id="KW-0472">Membrane</keyword>
<feature type="transmembrane region" description="Helical" evidence="2">
    <location>
        <begin position="42"/>
        <end position="61"/>
    </location>
</feature>
<dbReference type="RefSeq" id="WP_219539416.1">
    <property type="nucleotide sequence ID" value="NZ_JAHKRM010000061.1"/>
</dbReference>
<evidence type="ECO:0000256" key="2">
    <source>
        <dbReference type="SAM" id="Phobius"/>
    </source>
</evidence>
<dbReference type="Proteomes" id="UP001597097">
    <property type="component" value="Unassembled WGS sequence"/>
</dbReference>
<keyword evidence="2" id="KW-0812">Transmembrane</keyword>
<dbReference type="EMBL" id="JBHUCM010000028">
    <property type="protein sequence ID" value="MFD1541515.1"/>
    <property type="molecule type" value="Genomic_DNA"/>
</dbReference>
<evidence type="ECO:0000313" key="4">
    <source>
        <dbReference type="Proteomes" id="UP001597097"/>
    </source>
</evidence>
<reference evidence="4" key="1">
    <citation type="journal article" date="2019" name="Int. J. Syst. Evol. Microbiol.">
        <title>The Global Catalogue of Microorganisms (GCM) 10K type strain sequencing project: providing services to taxonomists for standard genome sequencing and annotation.</title>
        <authorList>
            <consortium name="The Broad Institute Genomics Platform"/>
            <consortium name="The Broad Institute Genome Sequencing Center for Infectious Disease"/>
            <person name="Wu L."/>
            <person name="Ma J."/>
        </authorList>
    </citation>
    <scope>NUCLEOTIDE SEQUENCE [LARGE SCALE GENOMIC DNA]</scope>
    <source>
        <strain evidence="4">CGMCC 1.15399</strain>
    </source>
</reference>
<proteinExistence type="predicted"/>
<keyword evidence="4" id="KW-1185">Reference proteome</keyword>
<organism evidence="3 4">
    <name type="scientific">Nonomuraea guangzhouensis</name>
    <dbReference type="NCBI Taxonomy" id="1291555"/>
    <lineage>
        <taxon>Bacteria</taxon>
        <taxon>Bacillati</taxon>
        <taxon>Actinomycetota</taxon>
        <taxon>Actinomycetes</taxon>
        <taxon>Streptosporangiales</taxon>
        <taxon>Streptosporangiaceae</taxon>
        <taxon>Nonomuraea</taxon>
    </lineage>
</organism>
<accession>A0ABW4GG35</accession>
<feature type="region of interest" description="Disordered" evidence="1">
    <location>
        <begin position="77"/>
        <end position="96"/>
    </location>
</feature>
<sequence length="96" mass="10538">MVGDRDEDHAQVQIGYSGMEGAQTWPTSSVAIDAIASVHVKVAVLAGSLTAALLATVILRLRNRTYRRIHELETTDRDHDGIPDVYETDGHKTTDH</sequence>
<gene>
    <name evidence="3" type="ORF">ACFSJ0_30985</name>
</gene>
<comment type="caution">
    <text evidence="3">The sequence shown here is derived from an EMBL/GenBank/DDBJ whole genome shotgun (WGS) entry which is preliminary data.</text>
</comment>
<protein>
    <submittedName>
        <fullName evidence="3">Uncharacterized protein</fullName>
    </submittedName>
</protein>